<sequence length="503" mass="56903">MQVYTSPESILSDGRSAVFLLQNICRAKIVCIDHFDLFQTLAGRERFQKINHNLSLTEKPFRVLPQFSVPALMKLLEKEILKEESMTTVADGNVPGYKGAPGDEQVGFDWIYIDGSHEADDTFLDGELAWRLARKGAIVIFDDYYWDKEPEESRHHPKRGIDSFLDLHREEYIKLTESKHYQVVLQKTGEMRIGFLIETFGYAINVVLIVDSAYAMGAAVVILSTIEKTIGQISIYIIDCGLSEEDKGRLLELIGPRTDNVTMLFISLPEDSIEKELGPVWTKLDLAEVLPVERVLYLDADTLIRSSIEGMWHTDLQGQTIAAAADVGHPMGHKQLGIEGPYFNAGVLLIDLAKMRSQCAELKQLGRSMKDSEFRDQDVLNTRLSLKWNPQGLETYIRYMLRLLDPTIDTPHPAIVHFTGPVNPSVEEVLSLYVQPPTAKPWGYLSAPVHPFQAEWWAVVERTAWRHARSRNANVAAEETDKAISDAIQKFKERVVNSSYKVE</sequence>
<dbReference type="InterPro" id="IPR050748">
    <property type="entry name" value="Glycosyltrans_8_dom-fam"/>
</dbReference>
<dbReference type="CDD" id="cd04194">
    <property type="entry name" value="GT8_A4GalT_like"/>
    <property type="match status" value="1"/>
</dbReference>
<dbReference type="InterPro" id="IPR029063">
    <property type="entry name" value="SAM-dependent_MTases_sf"/>
</dbReference>
<dbReference type="OrthoDB" id="2014201at2759"/>
<dbReference type="SUPFAM" id="SSF53335">
    <property type="entry name" value="S-adenosyl-L-methionine-dependent methyltransferases"/>
    <property type="match status" value="1"/>
</dbReference>
<evidence type="ECO:0000256" key="4">
    <source>
        <dbReference type="ARBA" id="ARBA00022723"/>
    </source>
</evidence>
<name>A0A9W9A174_9AGAR</name>
<evidence type="ECO:0000256" key="3">
    <source>
        <dbReference type="ARBA" id="ARBA00022679"/>
    </source>
</evidence>
<reference evidence="5" key="1">
    <citation type="submission" date="2022-08" db="EMBL/GenBank/DDBJ databases">
        <title>A Global Phylogenomic Analysis of the Shiitake Genus Lentinula.</title>
        <authorList>
            <consortium name="DOE Joint Genome Institute"/>
            <person name="Sierra-Patev S."/>
            <person name="Min B."/>
            <person name="Naranjo-Ortiz M."/>
            <person name="Looney B."/>
            <person name="Konkel Z."/>
            <person name="Slot J.C."/>
            <person name="Sakamoto Y."/>
            <person name="Steenwyk J.L."/>
            <person name="Rokas A."/>
            <person name="Carro J."/>
            <person name="Camarero S."/>
            <person name="Ferreira P."/>
            <person name="Molpeceres G."/>
            <person name="Ruiz-Duenas F.J."/>
            <person name="Serrano A."/>
            <person name="Henrissat B."/>
            <person name="Drula E."/>
            <person name="Hughes K.W."/>
            <person name="Mata J.L."/>
            <person name="Ishikawa N.K."/>
            <person name="Vargas-Isla R."/>
            <person name="Ushijima S."/>
            <person name="Smith C.A."/>
            <person name="Ahrendt S."/>
            <person name="Andreopoulos W."/>
            <person name="He G."/>
            <person name="Labutti K."/>
            <person name="Lipzen A."/>
            <person name="Ng V."/>
            <person name="Riley R."/>
            <person name="Sandor L."/>
            <person name="Barry K."/>
            <person name="Martinez A.T."/>
            <person name="Xiao Y."/>
            <person name="Gibbons J.G."/>
            <person name="Terashima K."/>
            <person name="Grigoriev I.V."/>
            <person name="Hibbett D.S."/>
        </authorList>
    </citation>
    <scope>NUCLEOTIDE SEQUENCE</scope>
    <source>
        <strain evidence="5">JLM2183</strain>
    </source>
</reference>
<dbReference type="GO" id="GO:0046872">
    <property type="term" value="F:metal ion binding"/>
    <property type="evidence" value="ECO:0007669"/>
    <property type="project" value="UniProtKB-KW"/>
</dbReference>
<dbReference type="Pfam" id="PF13578">
    <property type="entry name" value="Methyltransf_24"/>
    <property type="match status" value="1"/>
</dbReference>
<dbReference type="AlphaFoldDB" id="A0A9W9A174"/>
<dbReference type="PANTHER" id="PTHR13778">
    <property type="entry name" value="GLYCOSYLTRANSFERASE 8 DOMAIN-CONTAINING PROTEIN"/>
    <property type="match status" value="1"/>
</dbReference>
<dbReference type="GO" id="GO:0016757">
    <property type="term" value="F:glycosyltransferase activity"/>
    <property type="evidence" value="ECO:0007669"/>
    <property type="project" value="UniProtKB-KW"/>
</dbReference>
<dbReference type="PANTHER" id="PTHR13778:SF47">
    <property type="entry name" value="LIPOPOLYSACCHARIDE 1,3-GALACTOSYLTRANSFERASE"/>
    <property type="match status" value="1"/>
</dbReference>
<dbReference type="EMBL" id="JAOTPV010000021">
    <property type="protein sequence ID" value="KAJ4472008.1"/>
    <property type="molecule type" value="Genomic_DNA"/>
</dbReference>
<proteinExistence type="inferred from homology"/>
<accession>A0A9W9A174</accession>
<keyword evidence="6" id="KW-1185">Reference proteome</keyword>
<dbReference type="Proteomes" id="UP001150266">
    <property type="component" value="Unassembled WGS sequence"/>
</dbReference>
<dbReference type="Gene3D" id="3.40.50.150">
    <property type="entry name" value="Vaccinia Virus protein VP39"/>
    <property type="match status" value="1"/>
</dbReference>
<keyword evidence="2" id="KW-0328">Glycosyltransferase</keyword>
<dbReference type="Gene3D" id="3.90.550.10">
    <property type="entry name" value="Spore Coat Polysaccharide Biosynthesis Protein SpsA, Chain A"/>
    <property type="match status" value="1"/>
</dbReference>
<dbReference type="InterPro" id="IPR002495">
    <property type="entry name" value="Glyco_trans_8"/>
</dbReference>
<comment type="similarity">
    <text evidence="1">Belongs to the glycosyltransferase 8 family.</text>
</comment>
<comment type="caution">
    <text evidence="5">The sequence shown here is derived from an EMBL/GenBank/DDBJ whole genome shotgun (WGS) entry which is preliminary data.</text>
</comment>
<protein>
    <submittedName>
        <fullName evidence="5">Glycosyltransferase family 8 protein</fullName>
    </submittedName>
</protein>
<dbReference type="InterPro" id="IPR029044">
    <property type="entry name" value="Nucleotide-diphossugar_trans"/>
</dbReference>
<dbReference type="SUPFAM" id="SSF53448">
    <property type="entry name" value="Nucleotide-diphospho-sugar transferases"/>
    <property type="match status" value="1"/>
</dbReference>
<evidence type="ECO:0000313" key="5">
    <source>
        <dbReference type="EMBL" id="KAJ4472008.1"/>
    </source>
</evidence>
<evidence type="ECO:0000256" key="1">
    <source>
        <dbReference type="ARBA" id="ARBA00006351"/>
    </source>
</evidence>
<evidence type="ECO:0000313" key="6">
    <source>
        <dbReference type="Proteomes" id="UP001150266"/>
    </source>
</evidence>
<organism evidence="5 6">
    <name type="scientific">Lentinula aciculospora</name>
    <dbReference type="NCBI Taxonomy" id="153920"/>
    <lineage>
        <taxon>Eukaryota</taxon>
        <taxon>Fungi</taxon>
        <taxon>Dikarya</taxon>
        <taxon>Basidiomycota</taxon>
        <taxon>Agaricomycotina</taxon>
        <taxon>Agaricomycetes</taxon>
        <taxon>Agaricomycetidae</taxon>
        <taxon>Agaricales</taxon>
        <taxon>Marasmiineae</taxon>
        <taxon>Omphalotaceae</taxon>
        <taxon>Lentinula</taxon>
    </lineage>
</organism>
<keyword evidence="3" id="KW-0808">Transferase</keyword>
<dbReference type="Pfam" id="PF01501">
    <property type="entry name" value="Glyco_transf_8"/>
    <property type="match status" value="1"/>
</dbReference>
<gene>
    <name evidence="5" type="ORF">J3R30DRAFT_3672478</name>
</gene>
<keyword evidence="4" id="KW-0479">Metal-binding</keyword>
<evidence type="ECO:0000256" key="2">
    <source>
        <dbReference type="ARBA" id="ARBA00022676"/>
    </source>
</evidence>